<keyword evidence="4" id="KW-1185">Reference proteome</keyword>
<dbReference type="WBParaSite" id="ECPE_0000707601-mRNA-1">
    <property type="protein sequence ID" value="ECPE_0000707601-mRNA-1"/>
    <property type="gene ID" value="ECPE_0000707601"/>
</dbReference>
<dbReference type="Gene3D" id="1.10.472.80">
    <property type="entry name" value="Ypt/Rab-GAP domain of gyp1p, domain 3"/>
    <property type="match status" value="1"/>
</dbReference>
<dbReference type="SUPFAM" id="SSF47923">
    <property type="entry name" value="Ypt/Rab-GAP domain of gyp1p"/>
    <property type="match status" value="2"/>
</dbReference>
<dbReference type="Pfam" id="PF00566">
    <property type="entry name" value="RabGAP-TBC"/>
    <property type="match status" value="1"/>
</dbReference>
<evidence type="ECO:0000313" key="3">
    <source>
        <dbReference type="EMBL" id="VDP80055.1"/>
    </source>
</evidence>
<proteinExistence type="predicted"/>
<evidence type="ECO:0000313" key="5">
    <source>
        <dbReference type="WBParaSite" id="ECPE_0000707601-mRNA-1"/>
    </source>
</evidence>
<sequence>MELPSNIPLSDEDRLRGHKSRRPRRQHASSKPSGRRGPGIFRPTTTELPATDNRANKPHHFKPSLTPGLGTIRVVGNHVGTDARFRFSTEPRAGDEAFNEWREAMRRTARLGDGLPKFVRRRVWSALAERQLATQHVDWDHVVHLAFSDDYQNTEDDSLGSQIVKDLHRTGCNEFGSDEDRAALKRVLLAYARWNKRVGYCQGFNMIAAAILDVMDRDEQEAFKVMVYLIDYVLPESYFAQNLQALSVDIAVFRHLLQARLPRLAHHLDTLQLKAAAQATMNMGHRSITMLELGQIRQQGVYEPPLMNVFIIQWFLTLFATCLSRDAVLRIWDSIMLEGSEVILRTAVVMMEFLSSRLLRLKSADQFYATMNDLMNDFAEGRIVSTQELLFEIYELAPFPYPHVKELREKFTYNIAPLVPENTSNLLETANLNNGTGPFRLLNRWKSGRAQQMVVLQGSGMEKRHKPVQPEKKSNDVVRTKSEISTIAESEHKSPTVESVESHSTETSFSVSIVKDELKEDEYQEISLSPNSTDNNSSLSVDKVNSTDPMELSYRRSAAAAAAGGGGAVRSEPCSDSDEDWTASKARSTSCFANMWPHRLRSIEPAPKHRNSVVEPSHLESISLTKINQRRKCSLPVEPQLTSSSPEAKTFGSDIGDLGPGAVGEPGVARAGLQTPLAHQARMSTNLTELKSIYRKQLARQRETTLRLPGLWQSDPTTMTSPTSCLSNACMTAVLPQNRESKQMTFEKSLDTSIVSPPPSPRFNTSEVEDDVFLVTETTSRIGRRTSSSDWESISEKTITGRLRRGLIPVDPDLVGAVQSWRAKAIWSCEPMPRESSGSESEVEQRGFRTHGAPITKATAPNIRLTLRQLAEQLNERERLTSIQSEDQTQEQIMTIGNPAKYFPHSHLDLKIILQNSDDVETNSSLAYESARSCPPSPSLSLSQTVITSAEQKRDPSGISRHPSGQKTLCGQNHTETIQAEKYYSELETASNYSSVSKATSRPAPWAAATASFVSRKTTAQRPSTINLPLPLSPKRRSFGAQFGMYKSIPTPDSARVWSNFCERVQTIGLQHRVVTR</sequence>
<dbReference type="GO" id="GO:0005783">
    <property type="term" value="C:endoplasmic reticulum"/>
    <property type="evidence" value="ECO:0007669"/>
    <property type="project" value="TreeGrafter"/>
</dbReference>
<name>A0A183AJC6_9TREM</name>
<dbReference type="OrthoDB" id="289721at2759"/>
<feature type="region of interest" description="Disordered" evidence="1">
    <location>
        <begin position="460"/>
        <end position="511"/>
    </location>
</feature>
<feature type="compositionally biased region" description="Basic and acidic residues" evidence="1">
    <location>
        <begin position="489"/>
        <end position="504"/>
    </location>
</feature>
<evidence type="ECO:0000313" key="4">
    <source>
        <dbReference type="Proteomes" id="UP000272942"/>
    </source>
</evidence>
<feature type="compositionally biased region" description="Polar residues" evidence="1">
    <location>
        <begin position="963"/>
        <end position="973"/>
    </location>
</feature>
<feature type="compositionally biased region" description="Basic residues" evidence="1">
    <location>
        <begin position="16"/>
        <end position="28"/>
    </location>
</feature>
<dbReference type="InterPro" id="IPR000195">
    <property type="entry name" value="Rab-GAP-TBC_dom"/>
</dbReference>
<feature type="region of interest" description="Disordered" evidence="1">
    <location>
        <begin position="1"/>
        <end position="68"/>
    </location>
</feature>
<accession>A0A183AJC6</accession>
<reference evidence="3 4" key="2">
    <citation type="submission" date="2018-11" db="EMBL/GenBank/DDBJ databases">
        <authorList>
            <consortium name="Pathogen Informatics"/>
        </authorList>
    </citation>
    <scope>NUCLEOTIDE SEQUENCE [LARGE SCALE GENOMIC DNA]</scope>
    <source>
        <strain evidence="3 4">Egypt</strain>
    </source>
</reference>
<dbReference type="PROSITE" id="PS50086">
    <property type="entry name" value="TBC_RABGAP"/>
    <property type="match status" value="1"/>
</dbReference>
<evidence type="ECO:0000259" key="2">
    <source>
        <dbReference type="PROSITE" id="PS50086"/>
    </source>
</evidence>
<dbReference type="Pfam" id="PF23436">
    <property type="entry name" value="RabGap-TBC_2"/>
    <property type="match status" value="1"/>
</dbReference>
<dbReference type="AlphaFoldDB" id="A0A183AJC6"/>
<feature type="compositionally biased region" description="Basic and acidic residues" evidence="1">
    <location>
        <begin position="468"/>
        <end position="482"/>
    </location>
</feature>
<feature type="domain" description="Rab-GAP TBC" evidence="2">
    <location>
        <begin position="114"/>
        <end position="339"/>
    </location>
</feature>
<feature type="region of interest" description="Disordered" evidence="1">
    <location>
        <begin position="927"/>
        <end position="973"/>
    </location>
</feature>
<reference evidence="5" key="1">
    <citation type="submission" date="2016-06" db="UniProtKB">
        <authorList>
            <consortium name="WormBaseParasite"/>
        </authorList>
    </citation>
    <scope>IDENTIFICATION</scope>
</reference>
<dbReference type="PANTHER" id="PTHR13399">
    <property type="entry name" value="TRANSLOCON-ASSOCIATED PROTEIN TRAP , GAMMA SUBUNIT"/>
    <property type="match status" value="1"/>
</dbReference>
<dbReference type="Proteomes" id="UP000272942">
    <property type="component" value="Unassembled WGS sequence"/>
</dbReference>
<gene>
    <name evidence="3" type="ORF">ECPE_LOCUS7061</name>
</gene>
<dbReference type="PANTHER" id="PTHR13399:SF2">
    <property type="entry name" value="TRANSLOCON-ASSOCIATED PROTEIN SUBUNIT GAMMA"/>
    <property type="match status" value="1"/>
</dbReference>
<organism evidence="5">
    <name type="scientific">Echinostoma caproni</name>
    <dbReference type="NCBI Taxonomy" id="27848"/>
    <lineage>
        <taxon>Eukaryota</taxon>
        <taxon>Metazoa</taxon>
        <taxon>Spiralia</taxon>
        <taxon>Lophotrochozoa</taxon>
        <taxon>Platyhelminthes</taxon>
        <taxon>Trematoda</taxon>
        <taxon>Digenea</taxon>
        <taxon>Plagiorchiida</taxon>
        <taxon>Echinostomata</taxon>
        <taxon>Echinostomatoidea</taxon>
        <taxon>Echinostomatidae</taxon>
        <taxon>Echinostoma</taxon>
    </lineage>
</organism>
<evidence type="ECO:0000256" key="1">
    <source>
        <dbReference type="SAM" id="MobiDB-lite"/>
    </source>
</evidence>
<dbReference type="InterPro" id="IPR035969">
    <property type="entry name" value="Rab-GAP_TBC_sf"/>
</dbReference>
<dbReference type="Gene3D" id="1.10.8.270">
    <property type="entry name" value="putative rabgap domain of human tbc1 domain family member 14 like domains"/>
    <property type="match status" value="1"/>
</dbReference>
<dbReference type="SMART" id="SM00164">
    <property type="entry name" value="TBC"/>
    <property type="match status" value="1"/>
</dbReference>
<protein>
    <submittedName>
        <fullName evidence="5">Rab-GAP TBC domain-containing protein</fullName>
    </submittedName>
</protein>
<dbReference type="EMBL" id="UZAN01044105">
    <property type="protein sequence ID" value="VDP80055.1"/>
    <property type="molecule type" value="Genomic_DNA"/>
</dbReference>